<reference evidence="1" key="1">
    <citation type="submission" date="2023-03" db="EMBL/GenBank/DDBJ databases">
        <title>Massive genome expansion in bonnet fungi (Mycena s.s.) driven by repeated elements and novel gene families across ecological guilds.</title>
        <authorList>
            <consortium name="Lawrence Berkeley National Laboratory"/>
            <person name="Harder C.B."/>
            <person name="Miyauchi S."/>
            <person name="Viragh M."/>
            <person name="Kuo A."/>
            <person name="Thoen E."/>
            <person name="Andreopoulos B."/>
            <person name="Lu D."/>
            <person name="Skrede I."/>
            <person name="Drula E."/>
            <person name="Henrissat B."/>
            <person name="Morin E."/>
            <person name="Kohler A."/>
            <person name="Barry K."/>
            <person name="LaButti K."/>
            <person name="Morin E."/>
            <person name="Salamov A."/>
            <person name="Lipzen A."/>
            <person name="Mereny Z."/>
            <person name="Hegedus B."/>
            <person name="Baldrian P."/>
            <person name="Stursova M."/>
            <person name="Weitz H."/>
            <person name="Taylor A."/>
            <person name="Grigoriev I.V."/>
            <person name="Nagy L.G."/>
            <person name="Martin F."/>
            <person name="Kauserud H."/>
        </authorList>
    </citation>
    <scope>NUCLEOTIDE SEQUENCE</scope>
    <source>
        <strain evidence="1">CBHHK002</strain>
    </source>
</reference>
<dbReference type="EMBL" id="JARIHO010000029">
    <property type="protein sequence ID" value="KAJ7337546.1"/>
    <property type="molecule type" value="Genomic_DNA"/>
</dbReference>
<gene>
    <name evidence="1" type="ORF">DFH08DRAFT_1014736</name>
</gene>
<comment type="caution">
    <text evidence="1">The sequence shown here is derived from an EMBL/GenBank/DDBJ whole genome shotgun (WGS) entry which is preliminary data.</text>
</comment>
<name>A0AAD7EMB4_9AGAR</name>
<keyword evidence="2" id="KW-1185">Reference proteome</keyword>
<sequence>MCLGDNSATLSVRYLNAQLSAMWENAVECVGHEGQKTTVDLRSPDYNNHKYARSLAQFHFAGTTLPKGSVPKQNLLFNGTFGEPRLEFICNHEAALYLKLQNGHFDKVYPTKANTINYKPQAGASDNVRFEGLEVAFRLKFSRRNLSGKDSRIGKNLYEV</sequence>
<dbReference type="AlphaFoldDB" id="A0AAD7EMB4"/>
<protein>
    <submittedName>
        <fullName evidence="1">Uncharacterized protein</fullName>
    </submittedName>
</protein>
<evidence type="ECO:0000313" key="1">
    <source>
        <dbReference type="EMBL" id="KAJ7337546.1"/>
    </source>
</evidence>
<organism evidence="1 2">
    <name type="scientific">Mycena albidolilacea</name>
    <dbReference type="NCBI Taxonomy" id="1033008"/>
    <lineage>
        <taxon>Eukaryota</taxon>
        <taxon>Fungi</taxon>
        <taxon>Dikarya</taxon>
        <taxon>Basidiomycota</taxon>
        <taxon>Agaricomycotina</taxon>
        <taxon>Agaricomycetes</taxon>
        <taxon>Agaricomycetidae</taxon>
        <taxon>Agaricales</taxon>
        <taxon>Marasmiineae</taxon>
        <taxon>Mycenaceae</taxon>
        <taxon>Mycena</taxon>
    </lineage>
</organism>
<accession>A0AAD7EMB4</accession>
<dbReference type="Proteomes" id="UP001218218">
    <property type="component" value="Unassembled WGS sequence"/>
</dbReference>
<proteinExistence type="predicted"/>
<evidence type="ECO:0000313" key="2">
    <source>
        <dbReference type="Proteomes" id="UP001218218"/>
    </source>
</evidence>